<sequence>MMRILILSVSLWLFTACSDQQGSTEINSVAESTEEQMGTVVESELTADVITEPQPIIEYIWHKAGPQFSEEALAEAANTWNALINEGPYEIRFANILTPHTDNDDYDFVWAIAWESMEARHAGWKYWKDNQETEWRAATSELLSYSEEGAYSFLPTIQRPPGVESDSSDFEIQFQFCSYGDEVTADQYAAFQEEYEVWLDDYQAANGPQGYWYVALEPQFEMEEPSDFVWLHI</sequence>
<dbReference type="EMBL" id="UINC01193871">
    <property type="protein sequence ID" value="SVE09690.1"/>
    <property type="molecule type" value="Genomic_DNA"/>
</dbReference>
<reference evidence="1" key="1">
    <citation type="submission" date="2018-05" db="EMBL/GenBank/DDBJ databases">
        <authorList>
            <person name="Lanie J.A."/>
            <person name="Ng W.-L."/>
            <person name="Kazmierczak K.M."/>
            <person name="Andrzejewski T.M."/>
            <person name="Davidsen T.M."/>
            <person name="Wayne K.J."/>
            <person name="Tettelin H."/>
            <person name="Glass J.I."/>
            <person name="Rusch D."/>
            <person name="Podicherti R."/>
            <person name="Tsui H.-C.T."/>
            <person name="Winkler M.E."/>
        </authorList>
    </citation>
    <scope>NUCLEOTIDE SEQUENCE</scope>
</reference>
<dbReference type="PROSITE" id="PS51257">
    <property type="entry name" value="PROKAR_LIPOPROTEIN"/>
    <property type="match status" value="1"/>
</dbReference>
<name>A0A383AQ93_9ZZZZ</name>
<evidence type="ECO:0000313" key="1">
    <source>
        <dbReference type="EMBL" id="SVE09690.1"/>
    </source>
</evidence>
<dbReference type="AlphaFoldDB" id="A0A383AQ93"/>
<accession>A0A383AQ93</accession>
<protein>
    <recommendedName>
        <fullName evidence="2">ABM domain-containing protein</fullName>
    </recommendedName>
</protein>
<evidence type="ECO:0008006" key="2">
    <source>
        <dbReference type="Google" id="ProtNLM"/>
    </source>
</evidence>
<organism evidence="1">
    <name type="scientific">marine metagenome</name>
    <dbReference type="NCBI Taxonomy" id="408172"/>
    <lineage>
        <taxon>unclassified sequences</taxon>
        <taxon>metagenomes</taxon>
        <taxon>ecological metagenomes</taxon>
    </lineage>
</organism>
<gene>
    <name evidence="1" type="ORF">METZ01_LOCUS462544</name>
</gene>
<proteinExistence type="predicted"/>
<feature type="non-terminal residue" evidence="1">
    <location>
        <position position="233"/>
    </location>
</feature>